<evidence type="ECO:0000256" key="6">
    <source>
        <dbReference type="ARBA" id="ARBA00023136"/>
    </source>
</evidence>
<evidence type="ECO:0000256" key="4">
    <source>
        <dbReference type="ARBA" id="ARBA00022729"/>
    </source>
</evidence>
<dbReference type="InterPro" id="IPR013320">
    <property type="entry name" value="ConA-like_dom_sf"/>
</dbReference>
<dbReference type="GO" id="GO:0005102">
    <property type="term" value="F:signaling receptor binding"/>
    <property type="evidence" value="ECO:0007669"/>
    <property type="project" value="TreeGrafter"/>
</dbReference>
<dbReference type="InterPro" id="IPR013106">
    <property type="entry name" value="Ig_V-set"/>
</dbReference>
<accession>V9KTN8</accession>
<keyword evidence="9" id="KW-0393">Immunoglobulin domain</keyword>
<dbReference type="InterPro" id="IPR050504">
    <property type="entry name" value="IgSF_BTN/MOG"/>
</dbReference>
<evidence type="ECO:0000256" key="9">
    <source>
        <dbReference type="ARBA" id="ARBA00023319"/>
    </source>
</evidence>
<dbReference type="InterPro" id="IPR007110">
    <property type="entry name" value="Ig-like_dom"/>
</dbReference>
<dbReference type="InterPro" id="IPR003879">
    <property type="entry name" value="Butyrophylin_SPRY"/>
</dbReference>
<evidence type="ECO:0000256" key="7">
    <source>
        <dbReference type="ARBA" id="ARBA00023157"/>
    </source>
</evidence>
<dbReference type="FunFam" id="2.60.40.10:FF:000088">
    <property type="entry name" value="Butyrophilin subfamily 1 member A1"/>
    <property type="match status" value="1"/>
</dbReference>
<reference evidence="15" key="1">
    <citation type="journal article" date="2014" name="Nature">
        <title>Elephant shark genome provides unique insights into gnathostome evolution.</title>
        <authorList>
            <consortium name="International Elephant Shark Genome Sequencing Consortium"/>
            <person name="Venkatesh B."/>
            <person name="Lee A.P."/>
            <person name="Ravi V."/>
            <person name="Maurya A.K."/>
            <person name="Lian M.M."/>
            <person name="Swann J.B."/>
            <person name="Ohta Y."/>
            <person name="Flajnik M.F."/>
            <person name="Sutoh Y."/>
            <person name="Kasahara M."/>
            <person name="Hoon S."/>
            <person name="Gangu V."/>
            <person name="Roy S.W."/>
            <person name="Irimia M."/>
            <person name="Korzh V."/>
            <person name="Kondrychyn I."/>
            <person name="Lim Z.W."/>
            <person name="Tay B.H."/>
            <person name="Tohari S."/>
            <person name="Kong K.W."/>
            <person name="Ho S."/>
            <person name="Lorente-Galdos B."/>
            <person name="Quilez J."/>
            <person name="Marques-Bonet T."/>
            <person name="Raney B.J."/>
            <person name="Ingham P.W."/>
            <person name="Tay A."/>
            <person name="Hillier L.W."/>
            <person name="Minx P."/>
            <person name="Boehm T."/>
            <person name="Wilson R.K."/>
            <person name="Brenner S."/>
            <person name="Warren W.C."/>
        </authorList>
    </citation>
    <scope>NUCLEOTIDE SEQUENCE</scope>
    <source>
        <tissue evidence="15">Spleen</tissue>
    </source>
</reference>
<dbReference type="SUPFAM" id="SSF49899">
    <property type="entry name" value="Concanavalin A-like lectins/glucanases"/>
    <property type="match status" value="1"/>
</dbReference>
<dbReference type="GO" id="GO:0001817">
    <property type="term" value="P:regulation of cytokine production"/>
    <property type="evidence" value="ECO:0007669"/>
    <property type="project" value="TreeGrafter"/>
</dbReference>
<dbReference type="GO" id="GO:0009897">
    <property type="term" value="C:external side of plasma membrane"/>
    <property type="evidence" value="ECO:0007669"/>
    <property type="project" value="TreeGrafter"/>
</dbReference>
<comment type="subcellular location">
    <subcellularLocation>
        <location evidence="1">Membrane</location>
        <topology evidence="1">Single-pass type I membrane protein</topology>
    </subcellularLocation>
</comment>
<evidence type="ECO:0000256" key="10">
    <source>
        <dbReference type="ARBA" id="ARBA00038221"/>
    </source>
</evidence>
<dbReference type="PROSITE" id="PS50835">
    <property type="entry name" value="IG_LIKE"/>
    <property type="match status" value="2"/>
</dbReference>
<feature type="domain" description="Ig-like" evidence="14">
    <location>
        <begin position="142"/>
        <end position="229"/>
    </location>
</feature>
<proteinExistence type="evidence at transcript level"/>
<evidence type="ECO:0000256" key="1">
    <source>
        <dbReference type="ARBA" id="ARBA00004479"/>
    </source>
</evidence>
<dbReference type="InterPro" id="IPR003599">
    <property type="entry name" value="Ig_sub"/>
</dbReference>
<dbReference type="InterPro" id="IPR043136">
    <property type="entry name" value="B30.2/SPRY_sf"/>
</dbReference>
<feature type="non-terminal residue" evidence="15">
    <location>
        <position position="479"/>
    </location>
</feature>
<dbReference type="Pfam" id="PF07686">
    <property type="entry name" value="V-set"/>
    <property type="match status" value="1"/>
</dbReference>
<dbReference type="PRINTS" id="PR01407">
    <property type="entry name" value="BUTYPHLNCDUF"/>
</dbReference>
<sequence length="479" mass="53279">MEVKWTLTVWLLLIRAAHLKNIEVRTEPEVIAGLGQSAILPCTVDSGHQASSLQVRWFKTVYNVPVHLFKDGVNKPEEQDRAYLDRTRVFPLEFSSGNVSLQISGITVRDNGVYTCYVQSSGDEQFADGEVSLKVAALGEHPLIQMEEYHSGGIRLRCRSTGWYPNPLVAWTDGKGRGLGNPPAGSEGNKTVAPGQNLVDVNSEITVSDPGDRFICRITHPLLKQTRVAVLQLTGDAFRTVSVLLVAFCLLLCLTLGLSVLLIHCCRTQYFTIKELRLRPSVKVYQKFKDDLRLQRELLVRERKLMKTAYHRIRMDAVTVTLDSGTMNPYLRLTEKPPGIRGESSPPDPVPSNAAARFDTLPAILGSEPMVSGRHYWEVEVGDAGHWILGVAGDAARRKGEPRLSDEEGFWLIRWREGACEALTSPPQPITSLERPHTVGVHLLFDEGRLSFYDAPSASHLYTFRVRFAAGVWPCLGLG</sequence>
<dbReference type="SMART" id="SM00409">
    <property type="entry name" value="IG"/>
    <property type="match status" value="1"/>
</dbReference>
<dbReference type="GO" id="GO:0050852">
    <property type="term" value="P:T cell receptor signaling pathway"/>
    <property type="evidence" value="ECO:0007669"/>
    <property type="project" value="TreeGrafter"/>
</dbReference>
<dbReference type="GO" id="GO:0050863">
    <property type="term" value="P:regulation of T cell activation"/>
    <property type="evidence" value="ECO:0007669"/>
    <property type="project" value="UniProtKB-ARBA"/>
</dbReference>
<dbReference type="SMART" id="SM00449">
    <property type="entry name" value="SPRY"/>
    <property type="match status" value="1"/>
</dbReference>
<dbReference type="Gene3D" id="2.60.120.920">
    <property type="match status" value="1"/>
</dbReference>
<dbReference type="Gene3D" id="2.60.40.10">
    <property type="entry name" value="Immunoglobulins"/>
    <property type="match status" value="2"/>
</dbReference>
<evidence type="ECO:0000256" key="11">
    <source>
        <dbReference type="SAM" id="Phobius"/>
    </source>
</evidence>
<dbReference type="InterPro" id="IPR053896">
    <property type="entry name" value="BTN3A2-like_Ig-C"/>
</dbReference>
<keyword evidence="6 11" id="KW-0472">Membrane</keyword>
<feature type="transmembrane region" description="Helical" evidence="11">
    <location>
        <begin position="241"/>
        <end position="263"/>
    </location>
</feature>
<comment type="similarity">
    <text evidence="10">Belongs to the SKINT family.</text>
</comment>
<feature type="domain" description="B30.2/SPRY" evidence="13">
    <location>
        <begin position="300"/>
        <end position="479"/>
    </location>
</feature>
<dbReference type="GO" id="GO:0042110">
    <property type="term" value="P:T cell activation"/>
    <property type="evidence" value="ECO:0007669"/>
    <property type="project" value="UniProtKB-ARBA"/>
</dbReference>
<keyword evidence="8" id="KW-0325">Glycoprotein</keyword>
<feature type="chain" id="PRO_5004779033" evidence="12">
    <location>
        <begin position="20"/>
        <end position="479"/>
    </location>
</feature>
<evidence type="ECO:0000256" key="8">
    <source>
        <dbReference type="ARBA" id="ARBA00023180"/>
    </source>
</evidence>
<dbReference type="InterPro" id="IPR003598">
    <property type="entry name" value="Ig_sub2"/>
</dbReference>
<dbReference type="InterPro" id="IPR013783">
    <property type="entry name" value="Ig-like_fold"/>
</dbReference>
<dbReference type="EMBL" id="JW869060">
    <property type="protein sequence ID" value="AFP01578.1"/>
    <property type="molecule type" value="mRNA"/>
</dbReference>
<protein>
    <submittedName>
        <fullName evidence="15">Butyrophilin subfamily 2 member A1 isoform 1</fullName>
    </submittedName>
</protein>
<evidence type="ECO:0000256" key="2">
    <source>
        <dbReference type="ARBA" id="ARBA00007591"/>
    </source>
</evidence>
<keyword evidence="3 11" id="KW-0812">Transmembrane</keyword>
<dbReference type="FunFam" id="2.60.40.10:FF:000142">
    <property type="entry name" value="V-set domain-containing T-cell activation inhibitor 1"/>
    <property type="match status" value="1"/>
</dbReference>
<dbReference type="SMART" id="SM00408">
    <property type="entry name" value="IGc2"/>
    <property type="match status" value="1"/>
</dbReference>
<dbReference type="PANTHER" id="PTHR24100">
    <property type="entry name" value="BUTYROPHILIN"/>
    <property type="match status" value="1"/>
</dbReference>
<dbReference type="Pfam" id="PF00622">
    <property type="entry name" value="SPRY"/>
    <property type="match status" value="1"/>
</dbReference>
<keyword evidence="4 12" id="KW-0732">Signal</keyword>
<organism evidence="15">
    <name type="scientific">Callorhinchus milii</name>
    <name type="common">Ghost shark</name>
    <dbReference type="NCBI Taxonomy" id="7868"/>
    <lineage>
        <taxon>Eukaryota</taxon>
        <taxon>Metazoa</taxon>
        <taxon>Chordata</taxon>
        <taxon>Craniata</taxon>
        <taxon>Vertebrata</taxon>
        <taxon>Chondrichthyes</taxon>
        <taxon>Holocephali</taxon>
        <taxon>Chimaeriformes</taxon>
        <taxon>Callorhinchidae</taxon>
        <taxon>Callorhinchus</taxon>
    </lineage>
</organism>
<dbReference type="InterPro" id="IPR001870">
    <property type="entry name" value="B30.2/SPRY"/>
</dbReference>
<comment type="similarity">
    <text evidence="2">Belongs to the immunoglobulin superfamily. BTN/MOG family.</text>
</comment>
<feature type="signal peptide" evidence="12">
    <location>
        <begin position="1"/>
        <end position="19"/>
    </location>
</feature>
<dbReference type="AlphaFoldDB" id="V9KTN8"/>
<dbReference type="GO" id="GO:1903037">
    <property type="term" value="P:regulation of leukocyte cell-cell adhesion"/>
    <property type="evidence" value="ECO:0007669"/>
    <property type="project" value="UniProtKB-ARBA"/>
</dbReference>
<evidence type="ECO:0000259" key="14">
    <source>
        <dbReference type="PROSITE" id="PS50835"/>
    </source>
</evidence>
<dbReference type="InterPro" id="IPR003877">
    <property type="entry name" value="SPRY_dom"/>
</dbReference>
<dbReference type="Pfam" id="PF22705">
    <property type="entry name" value="C2-set_3"/>
    <property type="match status" value="1"/>
</dbReference>
<dbReference type="SUPFAM" id="SSF48726">
    <property type="entry name" value="Immunoglobulin"/>
    <property type="match status" value="2"/>
</dbReference>
<name>V9KTN8_CALMI</name>
<dbReference type="PROSITE" id="PS50188">
    <property type="entry name" value="B302_SPRY"/>
    <property type="match status" value="1"/>
</dbReference>
<evidence type="ECO:0000256" key="3">
    <source>
        <dbReference type="ARBA" id="ARBA00022692"/>
    </source>
</evidence>
<evidence type="ECO:0000259" key="13">
    <source>
        <dbReference type="PROSITE" id="PS50188"/>
    </source>
</evidence>
<feature type="domain" description="Ig-like" evidence="14">
    <location>
        <begin position="35"/>
        <end position="132"/>
    </location>
</feature>
<keyword evidence="7" id="KW-1015">Disulfide bond</keyword>
<evidence type="ECO:0000256" key="5">
    <source>
        <dbReference type="ARBA" id="ARBA00022989"/>
    </source>
</evidence>
<evidence type="ECO:0000313" key="15">
    <source>
        <dbReference type="EMBL" id="AFP01578.1"/>
    </source>
</evidence>
<keyword evidence="5 11" id="KW-1133">Transmembrane helix</keyword>
<dbReference type="InterPro" id="IPR036179">
    <property type="entry name" value="Ig-like_dom_sf"/>
</dbReference>
<evidence type="ECO:0000256" key="12">
    <source>
        <dbReference type="SAM" id="SignalP"/>
    </source>
</evidence>